<dbReference type="PATRIC" id="fig|1129374.4.peg.3161"/>
<keyword evidence="2" id="KW-1185">Reference proteome</keyword>
<gene>
    <name evidence="1" type="ORF">AJE_15939</name>
</gene>
<accession>H3ZIH7</accession>
<dbReference type="EMBL" id="AHTH01000050">
    <property type="protein sequence ID" value="EHR39627.1"/>
    <property type="molecule type" value="Genomic_DNA"/>
</dbReference>
<comment type="caution">
    <text evidence="1">The sequence shown here is derived from an EMBL/GenBank/DDBJ whole genome shotgun (WGS) entry which is preliminary data.</text>
</comment>
<sequence length="75" mass="8718">MNPANKLDQRNVPLYLRGLGCQVLRVTSRKSRAVIQIDRPIPQLQERAASFTENVNGQQRQAWFVHVDSCLVYWH</sequence>
<proteinExistence type="predicted"/>
<organism evidence="1 2">
    <name type="scientific">Alishewanella jeotgali KCTC 22429</name>
    <dbReference type="NCBI Taxonomy" id="1129374"/>
    <lineage>
        <taxon>Bacteria</taxon>
        <taxon>Pseudomonadati</taxon>
        <taxon>Pseudomonadota</taxon>
        <taxon>Gammaproteobacteria</taxon>
        <taxon>Alteromonadales</taxon>
        <taxon>Alteromonadaceae</taxon>
        <taxon>Alishewanella</taxon>
    </lineage>
</organism>
<name>H3ZIH7_9ALTE</name>
<dbReference type="STRING" id="1129374.AJE_15939"/>
<evidence type="ECO:0000313" key="2">
    <source>
        <dbReference type="Proteomes" id="UP000012046"/>
    </source>
</evidence>
<dbReference type="AlphaFoldDB" id="H3ZIH7"/>
<dbReference type="RefSeq" id="WP_008951718.1">
    <property type="nucleotide sequence ID" value="NZ_AHTH01000050.1"/>
</dbReference>
<protein>
    <submittedName>
        <fullName evidence="1">Uncharacterized protein</fullName>
    </submittedName>
</protein>
<dbReference type="Proteomes" id="UP000012046">
    <property type="component" value="Unassembled WGS sequence"/>
</dbReference>
<reference evidence="1 2" key="1">
    <citation type="journal article" date="2012" name="J. Bacteriol.">
        <title>Genome Sequence of Extracellular-Protease-Producing Alishewanella jeotgali Isolated from Traditional Korean Fermented Seafood.</title>
        <authorList>
            <person name="Jung J."/>
            <person name="Chun J."/>
            <person name="Park W."/>
        </authorList>
    </citation>
    <scope>NUCLEOTIDE SEQUENCE [LARGE SCALE GENOMIC DNA]</scope>
    <source>
        <strain evidence="1 2">KCTC 22429</strain>
    </source>
</reference>
<evidence type="ECO:0000313" key="1">
    <source>
        <dbReference type="EMBL" id="EHR39627.1"/>
    </source>
</evidence>